<accession>A0A915IKL3</accession>
<evidence type="ECO:0000313" key="2">
    <source>
        <dbReference type="WBParaSite" id="nRc.2.0.1.t14409-RA"/>
    </source>
</evidence>
<protein>
    <submittedName>
        <fullName evidence="2">Uncharacterized protein</fullName>
    </submittedName>
</protein>
<keyword evidence="1" id="KW-1185">Reference proteome</keyword>
<sequence length="128" mass="14275">MQKNGNDQNDQHTQRAMRQTFAIRICKPSCCHSVGINHTHYSIHKLAKNYQAAQVPDVLVEKSKNGHIDQSFGSSTHVFCLPLLINMTDNGDKNKINVILTQALAISIFMVVERRISAVIMTNLSSPS</sequence>
<evidence type="ECO:0000313" key="1">
    <source>
        <dbReference type="Proteomes" id="UP000887565"/>
    </source>
</evidence>
<dbReference type="AlphaFoldDB" id="A0A915IKL3"/>
<proteinExistence type="predicted"/>
<dbReference type="Proteomes" id="UP000887565">
    <property type="component" value="Unplaced"/>
</dbReference>
<reference evidence="2" key="1">
    <citation type="submission" date="2022-11" db="UniProtKB">
        <authorList>
            <consortium name="WormBaseParasite"/>
        </authorList>
    </citation>
    <scope>IDENTIFICATION</scope>
</reference>
<name>A0A915IKL3_ROMCU</name>
<dbReference type="WBParaSite" id="nRc.2.0.1.t14409-RA">
    <property type="protein sequence ID" value="nRc.2.0.1.t14409-RA"/>
    <property type="gene ID" value="nRc.2.0.1.g14409"/>
</dbReference>
<organism evidence="1 2">
    <name type="scientific">Romanomermis culicivorax</name>
    <name type="common">Nematode worm</name>
    <dbReference type="NCBI Taxonomy" id="13658"/>
    <lineage>
        <taxon>Eukaryota</taxon>
        <taxon>Metazoa</taxon>
        <taxon>Ecdysozoa</taxon>
        <taxon>Nematoda</taxon>
        <taxon>Enoplea</taxon>
        <taxon>Dorylaimia</taxon>
        <taxon>Mermithida</taxon>
        <taxon>Mermithoidea</taxon>
        <taxon>Mermithidae</taxon>
        <taxon>Romanomermis</taxon>
    </lineage>
</organism>